<dbReference type="InterPro" id="IPR016047">
    <property type="entry name" value="M23ase_b-sheet_dom"/>
</dbReference>
<dbReference type="Proteomes" id="UP000181898">
    <property type="component" value="Chromosome"/>
</dbReference>
<proteinExistence type="predicted"/>
<dbReference type="KEGG" id="ten:LPB136_01775"/>
<dbReference type="InterPro" id="IPR011055">
    <property type="entry name" value="Dup_hybrid_motif"/>
</dbReference>
<dbReference type="CDD" id="cd12797">
    <property type="entry name" value="M23_peptidase"/>
    <property type="match status" value="1"/>
</dbReference>
<keyword evidence="3" id="KW-1185">Reference proteome</keyword>
<dbReference type="Gene3D" id="2.70.70.10">
    <property type="entry name" value="Glucose Permease (Domain IIA)"/>
    <property type="match status" value="1"/>
</dbReference>
<dbReference type="PANTHER" id="PTHR21666:SF270">
    <property type="entry name" value="MUREIN HYDROLASE ACTIVATOR ENVC"/>
    <property type="match status" value="1"/>
</dbReference>
<evidence type="ECO:0000313" key="3">
    <source>
        <dbReference type="Proteomes" id="UP000181898"/>
    </source>
</evidence>
<gene>
    <name evidence="2" type="ORF">LPB136_01775</name>
</gene>
<dbReference type="AlphaFoldDB" id="A0A1L3JGB2"/>
<feature type="domain" description="M23ase beta-sheet core" evidence="1">
    <location>
        <begin position="231"/>
        <end position="329"/>
    </location>
</feature>
<dbReference type="InterPro" id="IPR050570">
    <property type="entry name" value="Cell_wall_metabolism_enzyme"/>
</dbReference>
<dbReference type="GO" id="GO:0004222">
    <property type="term" value="F:metalloendopeptidase activity"/>
    <property type="evidence" value="ECO:0007669"/>
    <property type="project" value="TreeGrafter"/>
</dbReference>
<dbReference type="EMBL" id="CP018155">
    <property type="protein sequence ID" value="APG64171.1"/>
    <property type="molecule type" value="Genomic_DNA"/>
</dbReference>
<sequence>MIITSCKKIKESKILCKTSTKEVLHKLKESNFPIETNVSFLSNLISVNEKNYLTYELNIFNNFKTYIELEKVEIYSYSSSKLPIATFDSIYINKNIERPNLRNESKLNLISTNQFGNLNLNLEFNDSKNIPEKMYHKLYFNTLKPNGKAIAYSIETTILDIPNKTELTLGLPFNKKGKWLYEAESHKNSRFYSNGKVIYPQRFALDWIFVNDDESFAKNNIKENENWYGYGVEIVSVADGVVVDLKNDIIENEPLSNEMAVRITNKTIAGNYVVIDIGNKIHAIYGHLIPSSIKVSIGDKVKKGQVIGLLGNSGNSDLPHLHFHLESKSNTPMGEEGIPYHLKEFIQLKNYSAEEVSSFFHKNNIPLDSLYSQRKNNEFPIGYGLIEIK</sequence>
<dbReference type="PANTHER" id="PTHR21666">
    <property type="entry name" value="PEPTIDASE-RELATED"/>
    <property type="match status" value="1"/>
</dbReference>
<evidence type="ECO:0000313" key="2">
    <source>
        <dbReference type="EMBL" id="APG64171.1"/>
    </source>
</evidence>
<dbReference type="Pfam" id="PF01551">
    <property type="entry name" value="Peptidase_M23"/>
    <property type="match status" value="1"/>
</dbReference>
<name>A0A1L3JGB2_9FLAO</name>
<organism evidence="2 3">
    <name type="scientific">Tenacibaculum todarodis</name>
    <dbReference type="NCBI Taxonomy" id="1850252"/>
    <lineage>
        <taxon>Bacteria</taxon>
        <taxon>Pseudomonadati</taxon>
        <taxon>Bacteroidota</taxon>
        <taxon>Flavobacteriia</taxon>
        <taxon>Flavobacteriales</taxon>
        <taxon>Flavobacteriaceae</taxon>
        <taxon>Tenacibaculum</taxon>
    </lineage>
</organism>
<evidence type="ECO:0000259" key="1">
    <source>
        <dbReference type="Pfam" id="PF01551"/>
    </source>
</evidence>
<reference evidence="2 3" key="1">
    <citation type="submission" date="2016-11" db="EMBL/GenBank/DDBJ databases">
        <title>Tenacibaculum sp. LPB0136, isolated from marine environment.</title>
        <authorList>
            <person name="Kim E."/>
            <person name="Yi H."/>
        </authorList>
    </citation>
    <scope>NUCLEOTIDE SEQUENCE [LARGE SCALE GENOMIC DNA]</scope>
    <source>
        <strain evidence="2 3">LPB0136</strain>
    </source>
</reference>
<dbReference type="SUPFAM" id="SSF51261">
    <property type="entry name" value="Duplicated hybrid motif"/>
    <property type="match status" value="1"/>
</dbReference>
<accession>A0A1L3JGB2</accession>
<protein>
    <recommendedName>
        <fullName evidence="1">M23ase beta-sheet core domain-containing protein</fullName>
    </recommendedName>
</protein>
<dbReference type="STRING" id="1850252.LPB136_01775"/>